<dbReference type="Pfam" id="PF23988">
    <property type="entry name" value="DUF7309"/>
    <property type="match status" value="1"/>
</dbReference>
<protein>
    <recommendedName>
        <fullName evidence="1">DUF7309 domain-containing protein</fullName>
    </recommendedName>
</protein>
<dbReference type="InterPro" id="IPR055733">
    <property type="entry name" value="DUF7309"/>
</dbReference>
<feature type="domain" description="DUF7309" evidence="1">
    <location>
        <begin position="39"/>
        <end position="132"/>
    </location>
</feature>
<dbReference type="EMBL" id="CP036290">
    <property type="protein sequence ID" value="QDU84037.1"/>
    <property type="molecule type" value="Genomic_DNA"/>
</dbReference>
<organism evidence="2 3">
    <name type="scientific">Rohdeia mirabilis</name>
    <dbReference type="NCBI Taxonomy" id="2528008"/>
    <lineage>
        <taxon>Bacteria</taxon>
        <taxon>Pseudomonadati</taxon>
        <taxon>Planctomycetota</taxon>
        <taxon>Planctomycetia</taxon>
        <taxon>Planctomycetia incertae sedis</taxon>
        <taxon>Rohdeia</taxon>
    </lineage>
</organism>
<evidence type="ECO:0000313" key="3">
    <source>
        <dbReference type="Proteomes" id="UP000319342"/>
    </source>
</evidence>
<evidence type="ECO:0000259" key="1">
    <source>
        <dbReference type="Pfam" id="PF23988"/>
    </source>
</evidence>
<evidence type="ECO:0000313" key="2">
    <source>
        <dbReference type="EMBL" id="QDU84037.1"/>
    </source>
</evidence>
<proteinExistence type="predicted"/>
<gene>
    <name evidence="2" type="ORF">Pla163_11380</name>
</gene>
<accession>A0A518CXV4</accession>
<keyword evidence="3" id="KW-1185">Reference proteome</keyword>
<reference evidence="2 3" key="1">
    <citation type="submission" date="2019-02" db="EMBL/GenBank/DDBJ databases">
        <title>Deep-cultivation of Planctomycetes and their phenomic and genomic characterization uncovers novel biology.</title>
        <authorList>
            <person name="Wiegand S."/>
            <person name="Jogler M."/>
            <person name="Boedeker C."/>
            <person name="Pinto D."/>
            <person name="Vollmers J."/>
            <person name="Rivas-Marin E."/>
            <person name="Kohn T."/>
            <person name="Peeters S.H."/>
            <person name="Heuer A."/>
            <person name="Rast P."/>
            <person name="Oberbeckmann S."/>
            <person name="Bunk B."/>
            <person name="Jeske O."/>
            <person name="Meyerdierks A."/>
            <person name="Storesund J.E."/>
            <person name="Kallscheuer N."/>
            <person name="Luecker S."/>
            <person name="Lage O.M."/>
            <person name="Pohl T."/>
            <person name="Merkel B.J."/>
            <person name="Hornburger P."/>
            <person name="Mueller R.-W."/>
            <person name="Bruemmer F."/>
            <person name="Labrenz M."/>
            <person name="Spormann A.M."/>
            <person name="Op den Camp H."/>
            <person name="Overmann J."/>
            <person name="Amann R."/>
            <person name="Jetten M.S.M."/>
            <person name="Mascher T."/>
            <person name="Medema M.H."/>
            <person name="Devos D.P."/>
            <person name="Kaster A.-K."/>
            <person name="Ovreas L."/>
            <person name="Rohde M."/>
            <person name="Galperin M.Y."/>
            <person name="Jogler C."/>
        </authorList>
    </citation>
    <scope>NUCLEOTIDE SEQUENCE [LARGE SCALE GENOMIC DNA]</scope>
    <source>
        <strain evidence="2 3">Pla163</strain>
    </source>
</reference>
<name>A0A518CXV4_9BACT</name>
<dbReference type="AlphaFoldDB" id="A0A518CXV4"/>
<dbReference type="Proteomes" id="UP000319342">
    <property type="component" value="Chromosome"/>
</dbReference>
<sequence>MELAGLALRLVGLVGDPPCFTRGGRGLSHAPLSPTEIGLLDSFLTFRELAQWEWLDTENIFGIEDPSSGQVNWATVMGAGGGLFGLGLYLGERGHHLLRRVESGEADYKDVDYGEDALLVTASDWIEVDQASVERWRGLARVP</sequence>